<dbReference type="GO" id="GO:0005975">
    <property type="term" value="P:carbohydrate metabolic process"/>
    <property type="evidence" value="ECO:0007669"/>
    <property type="project" value="InterPro"/>
</dbReference>
<protein>
    <submittedName>
        <fullName evidence="4">Glycogen debranching enzyme</fullName>
    </submittedName>
</protein>
<feature type="region of interest" description="Disordered" evidence="1">
    <location>
        <begin position="702"/>
        <end position="728"/>
    </location>
</feature>
<feature type="domain" description="Putative glycogen debranching enzyme N-terminal" evidence="2">
    <location>
        <begin position="30"/>
        <end position="212"/>
    </location>
</feature>
<dbReference type="Gene3D" id="1.50.10.10">
    <property type="match status" value="1"/>
</dbReference>
<evidence type="ECO:0000259" key="3">
    <source>
        <dbReference type="Pfam" id="PF22422"/>
    </source>
</evidence>
<accession>A0A291Q506</accession>
<evidence type="ECO:0000313" key="5">
    <source>
        <dbReference type="Proteomes" id="UP000221011"/>
    </source>
</evidence>
<dbReference type="InterPro" id="IPR032856">
    <property type="entry name" value="GDE_N_bis"/>
</dbReference>
<evidence type="ECO:0000259" key="2">
    <source>
        <dbReference type="Pfam" id="PF14742"/>
    </source>
</evidence>
<feature type="domain" description="Mannosylglycerate hydrolase MGH1-like glycoside hydrolase" evidence="3">
    <location>
        <begin position="439"/>
        <end position="602"/>
    </location>
</feature>
<proteinExistence type="predicted"/>
<dbReference type="InterPro" id="IPR054491">
    <property type="entry name" value="MGH1-like_GH"/>
</dbReference>
<dbReference type="Pfam" id="PF22422">
    <property type="entry name" value="MGH1-like_GH"/>
    <property type="match status" value="1"/>
</dbReference>
<organism evidence="4 5">
    <name type="scientific">Streptomyces formicae</name>
    <dbReference type="NCBI Taxonomy" id="1616117"/>
    <lineage>
        <taxon>Bacteria</taxon>
        <taxon>Bacillati</taxon>
        <taxon>Actinomycetota</taxon>
        <taxon>Actinomycetes</taxon>
        <taxon>Kitasatosporales</taxon>
        <taxon>Streptomycetaceae</taxon>
        <taxon>Streptomyces</taxon>
    </lineage>
</organism>
<reference evidence="4 5" key="1">
    <citation type="submission" date="2017-08" db="EMBL/GenBank/DDBJ databases">
        <title>Complete Genome Sequence of Streptomyces formicae KY5, the formicamycin producer.</title>
        <authorList>
            <person name="Holmes N.A."/>
            <person name="Devine R."/>
            <person name="Qin Z."/>
            <person name="Seipke R.F."/>
            <person name="Wilkinson B."/>
            <person name="Hutchings M.I."/>
        </authorList>
    </citation>
    <scope>NUCLEOTIDE SEQUENCE [LARGE SCALE GENOMIC DNA]</scope>
    <source>
        <strain evidence="4 5">KY5</strain>
    </source>
</reference>
<name>A0A291Q506_9ACTN</name>
<sequence length="728" mass="77308">MADTPELPGPSRAARALQPLLHDVVICVAAPAFAASPRDGQLRGARADGFYDHDRRLLHTLCLLLDGREPEPVGVQPLGPDRVRFTSVHRYPGDPTDDPTVIIERERTAGAGETVLLRNVGTVVRRLRVALTAATDLADIADVKRGLTGPAVAPSAPRAGGPALVWRSPTGRVRVRAVECPDGPVTAAGPTHGTFTWPRVELAPGGSWLIRLTITGRATPDPPGHPVAASPHVPWSDPVVRGDRRLIGLVRQGLAELRALRLADRAGRGSARFDDQFIAAGCPWYLTLFGRDSLWSARMLLPLGTELARGTLWTLARRQGTVHDDFREEAPGRILHELRPAESRHGHGLLLPAHYYGSVDATPLFVSLLVDAWRWGLPAAEVEALLPYAERAMAWIVRTCGKDEDGLLRYYPRPGGLLHQSWKDSADAVRDAAGRRVEPPLALCEVQGYAYEAATGLADLLHSRRATARARRLRTWAAALRRRFADAFWIDAKEGPAPRYVAIAVGRDLDPVTGPASNMGQLLATGILDGDGCADVAAWLAAPELNSGWGLRSRSAAVPGFNPLSYHGGSVWTHDTAIAVQGLCAAGRPAEAALLADGLLDAAVHFSYRMPELYGGDARTGTSPAPLAYPAACRPQGWSAASGVAVLGALLGLCPDAPRRRLRLRPLPPGLLGPLTVSGLRLAGADLSVRIDHAGRTTVTGLPDGWEVDTGGGAGSDTGAGAGPHLPG</sequence>
<evidence type="ECO:0000313" key="4">
    <source>
        <dbReference type="EMBL" id="ATL26870.1"/>
    </source>
</evidence>
<gene>
    <name evidence="4" type="ORF">KY5_1852</name>
</gene>
<dbReference type="InterPro" id="IPR008928">
    <property type="entry name" value="6-hairpin_glycosidase_sf"/>
</dbReference>
<dbReference type="SUPFAM" id="SSF48208">
    <property type="entry name" value="Six-hairpin glycosidases"/>
    <property type="match status" value="1"/>
</dbReference>
<dbReference type="AlphaFoldDB" id="A0A291Q506"/>
<dbReference type="RefSeq" id="WP_234362669.1">
    <property type="nucleotide sequence ID" value="NZ_CP022685.1"/>
</dbReference>
<evidence type="ECO:0000256" key="1">
    <source>
        <dbReference type="SAM" id="MobiDB-lite"/>
    </source>
</evidence>
<dbReference type="KEGG" id="sfk:KY5_1852"/>
<dbReference type="EMBL" id="CP022685">
    <property type="protein sequence ID" value="ATL26870.1"/>
    <property type="molecule type" value="Genomic_DNA"/>
</dbReference>
<feature type="compositionally biased region" description="Gly residues" evidence="1">
    <location>
        <begin position="710"/>
        <end position="722"/>
    </location>
</feature>
<dbReference type="InterPro" id="IPR012341">
    <property type="entry name" value="6hp_glycosidase-like_sf"/>
</dbReference>
<dbReference type="Proteomes" id="UP000221011">
    <property type="component" value="Chromosome"/>
</dbReference>
<keyword evidence="5" id="KW-1185">Reference proteome</keyword>
<dbReference type="Pfam" id="PF14742">
    <property type="entry name" value="GDE_N_bis"/>
    <property type="match status" value="1"/>
</dbReference>